<dbReference type="Proteomes" id="UP001526143">
    <property type="component" value="Unassembled WGS sequence"/>
</dbReference>
<name>A0ABT3AVV9_9CYAN</name>
<organism evidence="1 2">
    <name type="scientific">Plectonema radiosum NIES-515</name>
    <dbReference type="NCBI Taxonomy" id="2986073"/>
    <lineage>
        <taxon>Bacteria</taxon>
        <taxon>Bacillati</taxon>
        <taxon>Cyanobacteriota</taxon>
        <taxon>Cyanophyceae</taxon>
        <taxon>Oscillatoriophycideae</taxon>
        <taxon>Oscillatoriales</taxon>
        <taxon>Microcoleaceae</taxon>
        <taxon>Plectonema</taxon>
    </lineage>
</organism>
<evidence type="ECO:0000313" key="1">
    <source>
        <dbReference type="EMBL" id="MCV3213262.1"/>
    </source>
</evidence>
<evidence type="ECO:0000313" key="2">
    <source>
        <dbReference type="Proteomes" id="UP001526143"/>
    </source>
</evidence>
<feature type="non-terminal residue" evidence="1">
    <location>
        <position position="1"/>
    </location>
</feature>
<gene>
    <name evidence="1" type="ORF">OGM63_06940</name>
</gene>
<sequence>SPCSRHTKSYHNLMIDPHDFEDDDFEFEEEDFIFQKRVSEMNEGELLQRFKRFFDSSSRAMLQDCRFRIVNHEDGTGTLEILCPNEVVRQRLSKKRRKINNQIRSCWLHIKSFSLCVEENGEVVCDTFTGGG</sequence>
<accession>A0ABT3AVV9</accession>
<dbReference type="EMBL" id="JAOWRF010000105">
    <property type="protein sequence ID" value="MCV3213262.1"/>
    <property type="molecule type" value="Genomic_DNA"/>
</dbReference>
<dbReference type="RefSeq" id="WP_263744768.1">
    <property type="nucleotide sequence ID" value="NZ_JAOWRF010000105.1"/>
</dbReference>
<reference evidence="1 2" key="1">
    <citation type="submission" date="2022-10" db="EMBL/GenBank/DDBJ databases">
        <title>Identification of biosynthetic pathway for the production of the potent trypsin inhibitor radiosumin.</title>
        <authorList>
            <person name="Fewer D.P."/>
            <person name="Delbaje E."/>
            <person name="Ouyang X."/>
            <person name="Agostino P.D."/>
            <person name="Wahlsten M."/>
            <person name="Jokela J."/>
            <person name="Permi P."/>
            <person name="Haapaniemi E."/>
            <person name="Koistinen H."/>
        </authorList>
    </citation>
    <scope>NUCLEOTIDE SEQUENCE [LARGE SCALE GENOMIC DNA]</scope>
    <source>
        <strain evidence="1 2">NIES-515</strain>
    </source>
</reference>
<comment type="caution">
    <text evidence="1">The sequence shown here is derived from an EMBL/GenBank/DDBJ whole genome shotgun (WGS) entry which is preliminary data.</text>
</comment>
<protein>
    <submittedName>
        <fullName evidence="1">Uncharacterized protein</fullName>
    </submittedName>
</protein>
<keyword evidence="2" id="KW-1185">Reference proteome</keyword>
<proteinExistence type="predicted"/>